<dbReference type="KEGG" id="beg:INE88_02877"/>
<evidence type="ECO:0000313" key="3">
    <source>
        <dbReference type="Proteomes" id="UP000679226"/>
    </source>
</evidence>
<dbReference type="AlphaFoldDB" id="A0A975KIA0"/>
<feature type="transmembrane region" description="Helical" evidence="1">
    <location>
        <begin position="262"/>
        <end position="280"/>
    </location>
</feature>
<feature type="transmembrane region" description="Helical" evidence="1">
    <location>
        <begin position="73"/>
        <end position="103"/>
    </location>
</feature>
<proteinExistence type="predicted"/>
<feature type="transmembrane region" description="Helical" evidence="1">
    <location>
        <begin position="115"/>
        <end position="131"/>
    </location>
</feature>
<dbReference type="Proteomes" id="UP000679226">
    <property type="component" value="Chromosome"/>
</dbReference>
<keyword evidence="1" id="KW-0812">Transmembrane</keyword>
<gene>
    <name evidence="2" type="ORF">INE88_02877</name>
</gene>
<feature type="transmembrane region" description="Helical" evidence="1">
    <location>
        <begin position="239"/>
        <end position="256"/>
    </location>
</feature>
<dbReference type="InterPro" id="IPR049458">
    <property type="entry name" value="EpsG-like"/>
</dbReference>
<dbReference type="EMBL" id="CP072227">
    <property type="protein sequence ID" value="QUT46051.1"/>
    <property type="molecule type" value="Genomic_DNA"/>
</dbReference>
<accession>A0A975KIA0</accession>
<feature type="transmembrane region" description="Helical" evidence="1">
    <location>
        <begin position="159"/>
        <end position="181"/>
    </location>
</feature>
<name>A0A975KIA0_9BACE</name>
<organism evidence="2 3">
    <name type="scientific">Bacteroides eggerthii</name>
    <dbReference type="NCBI Taxonomy" id="28111"/>
    <lineage>
        <taxon>Bacteria</taxon>
        <taxon>Pseudomonadati</taxon>
        <taxon>Bacteroidota</taxon>
        <taxon>Bacteroidia</taxon>
        <taxon>Bacteroidales</taxon>
        <taxon>Bacteroidaceae</taxon>
        <taxon>Bacteroides</taxon>
    </lineage>
</organism>
<feature type="transmembrane region" description="Helical" evidence="1">
    <location>
        <begin position="292"/>
        <end position="311"/>
    </location>
</feature>
<feature type="transmembrane region" description="Helical" evidence="1">
    <location>
        <begin position="26"/>
        <end position="45"/>
    </location>
</feature>
<reference evidence="2" key="1">
    <citation type="journal article" date="2021" name="PLoS Genet.">
        <title>Mobile Type VI secretion system loci of the gut Bacteroidales display extensive intra-ecosystem transfer, multi-species spread and geographical clustering.</title>
        <authorList>
            <person name="Garcia-Bayona L."/>
            <person name="Coyne M.J."/>
            <person name="Comstock L.E."/>
        </authorList>
    </citation>
    <scope>NUCLEOTIDE SEQUENCE</scope>
    <source>
        <strain evidence="2">CL11T00C20</strain>
    </source>
</reference>
<feature type="transmembrane region" description="Helical" evidence="1">
    <location>
        <begin position="193"/>
        <end position="218"/>
    </location>
</feature>
<keyword evidence="1" id="KW-0472">Membrane</keyword>
<keyword evidence="1" id="KW-1133">Transmembrane helix</keyword>
<protein>
    <submittedName>
        <fullName evidence="2">EpsG family protein</fullName>
    </submittedName>
</protein>
<feature type="transmembrane region" description="Helical" evidence="1">
    <location>
        <begin position="317"/>
        <end position="334"/>
    </location>
</feature>
<evidence type="ECO:0000313" key="2">
    <source>
        <dbReference type="EMBL" id="QUT46051.1"/>
    </source>
</evidence>
<evidence type="ECO:0000256" key="1">
    <source>
        <dbReference type="SAM" id="Phobius"/>
    </source>
</evidence>
<feature type="transmembrane region" description="Helical" evidence="1">
    <location>
        <begin position="137"/>
        <end position="152"/>
    </location>
</feature>
<sequence>MFFYILSIFWCFFSFIFKRLRTSSRWYLLTMSMLCVFLCFGYMTGSDWRSYEPMYDNVSIDNLFYDYYWEPGYYIWMLLFKVFHLNFWFFFITTKVLVFLAFLHTINKYSLEYRYLIWTFFLPFFAFYLFIDNPMRNLIAVAISLYAFNYLIRRKFVMFLIVTLLALSFHVTAIVLIPLYFLLLRHISTKVYLILLLCLMIFFSNDFIINLLGNITGIDYINQKMLVYTDSEDGSGQSFSIKMFINLSFFLLLLWRRDKIEAYPNGLFLLNLSLFFVLFYRIGLGMHILYRFQLYFCLPYSICVILLIRIFTKRSHFIFATYLLFLSLACSMAVRTWKYIPYTNYLCYIYDSFSFSYRDSYNIKNTPYQNTIK</sequence>
<dbReference type="Pfam" id="PF14897">
    <property type="entry name" value="EpsG"/>
    <property type="match status" value="1"/>
</dbReference>